<dbReference type="Pfam" id="PF19880">
    <property type="entry name" value="DUF6353"/>
    <property type="match status" value="1"/>
</dbReference>
<sequence length="264" mass="29176">MNVLNASKQFLTKNSTTILMGLGAVTAVSSVAMAIKETPKAITKMYEAAKEIDPDTPIESVLYPKTDLYDKIGWKETLKSTWKCYIPTVLLAGTSLTCFFAAMHITSGKVVALSSAVAASQQIAEKYQQEVIDIIGKDKERDIRKKVNESNISETPVPSKSGLVVFGSGDTLVFDEVSGRYFLSDKESIRTAMNDFNQQVIWGSTQDLNDWYDVVGLEQITIGEYLGWNADRLMDISFDSMIAPNGEPCIVLNYLVQPSVNFKK</sequence>
<reference evidence="2" key="1">
    <citation type="journal article" date="2021" name="Proc. Natl. Acad. Sci. U.S.A.">
        <title>A Catalog of Tens of Thousands of Viruses from Human Metagenomes Reveals Hidden Associations with Chronic Diseases.</title>
        <authorList>
            <person name="Tisza M.J."/>
            <person name="Buck C.B."/>
        </authorList>
    </citation>
    <scope>NUCLEOTIDE SEQUENCE</scope>
    <source>
        <strain evidence="2">CtWuM9</strain>
    </source>
</reference>
<dbReference type="EMBL" id="BK014888">
    <property type="protein sequence ID" value="DAD80816.1"/>
    <property type="molecule type" value="Genomic_DNA"/>
</dbReference>
<feature type="transmembrane region" description="Helical" evidence="1">
    <location>
        <begin position="84"/>
        <end position="105"/>
    </location>
</feature>
<dbReference type="InterPro" id="IPR045933">
    <property type="entry name" value="DUF6353"/>
</dbReference>
<evidence type="ECO:0000256" key="1">
    <source>
        <dbReference type="SAM" id="Phobius"/>
    </source>
</evidence>
<organism evidence="2">
    <name type="scientific">Siphoviridae sp. ctWuM9</name>
    <dbReference type="NCBI Taxonomy" id="2826364"/>
    <lineage>
        <taxon>Viruses</taxon>
        <taxon>Duplodnaviria</taxon>
        <taxon>Heunggongvirae</taxon>
        <taxon>Uroviricota</taxon>
        <taxon>Caudoviricetes</taxon>
    </lineage>
</organism>
<keyword evidence="1" id="KW-1133">Transmembrane helix</keyword>
<keyword evidence="1" id="KW-0812">Transmembrane</keyword>
<feature type="transmembrane region" description="Helical" evidence="1">
    <location>
        <begin position="17"/>
        <end position="35"/>
    </location>
</feature>
<evidence type="ECO:0000313" key="2">
    <source>
        <dbReference type="EMBL" id="DAD80816.1"/>
    </source>
</evidence>
<accession>A0A8S5MF49</accession>
<name>A0A8S5MF49_9CAUD</name>
<keyword evidence="1" id="KW-0472">Membrane</keyword>
<protein>
    <submittedName>
        <fullName evidence="2">Uncharacterized protein</fullName>
    </submittedName>
</protein>
<proteinExistence type="predicted"/>